<feature type="transmembrane region" description="Helical" evidence="7">
    <location>
        <begin position="102"/>
        <end position="121"/>
    </location>
</feature>
<evidence type="ECO:0000256" key="4">
    <source>
        <dbReference type="ARBA" id="ARBA00022989"/>
    </source>
</evidence>
<feature type="transmembrane region" description="Helical" evidence="7">
    <location>
        <begin position="350"/>
        <end position="373"/>
    </location>
</feature>
<dbReference type="Pfam" id="PF03209">
    <property type="entry name" value="PUCC"/>
    <property type="match status" value="1"/>
</dbReference>
<protein>
    <recommendedName>
        <fullName evidence="10">General alpha-glucoside permease</fullName>
    </recommendedName>
</protein>
<dbReference type="GO" id="GO:0005886">
    <property type="term" value="C:plasma membrane"/>
    <property type="evidence" value="ECO:0007669"/>
    <property type="project" value="TreeGrafter"/>
</dbReference>
<dbReference type="Gene3D" id="1.20.1250.20">
    <property type="entry name" value="MFS general substrate transporter like domains"/>
    <property type="match status" value="1"/>
</dbReference>
<dbReference type="GO" id="GO:0008506">
    <property type="term" value="F:sucrose:proton symporter activity"/>
    <property type="evidence" value="ECO:0007669"/>
    <property type="project" value="TreeGrafter"/>
</dbReference>
<dbReference type="PANTHER" id="PTHR19432">
    <property type="entry name" value="SUGAR TRANSPORTER"/>
    <property type="match status" value="1"/>
</dbReference>
<feature type="transmembrane region" description="Helical" evidence="7">
    <location>
        <begin position="255"/>
        <end position="277"/>
    </location>
</feature>
<sequence>MAGGFGPPLGGSSLEGSEWRGEARVVGPPWTHLITLTIGLLGVQVFWSVEMSYGSPYLISLGFSTSHVALVFLAGPFSGLVVQPLVGAYADTSTSRFGRRRPYILVGCLLCVVGMLLLGYTRGVAGLFTTSGSSAHSTLTMVLAVVAIFLIDFSINAVQAVDRALVVDTLPPSQQAAGNACAALMLGLGAVVESELQALSGLVSMILLGFHLVTAILVKERVLVGSPDTPRPSLRHEFREIWANARSLPSVIRQICLTQFFAWLGWFPVLFYTTLYITDVYMRSAMNVPPSRREETADLDEATRLGAHAQLLSSILSLATNALLPLLTAPSSMTSSPHTKSGTRQWLPQFSLPMLWAASHAIFSLCMIGSFFVQSVAGATVLILAEAILTSSPTPDAHYIQLSDHRSATNLVADEEDERQAFLVAEEDEEESDEDAESVETATPTKGMGKAQVLLGNSLAQMSVVDVTTPRLPAPEPEIVDVEPRAAAVGGLGAKAGVILGIHNIFIVIPQFLITGFSAINRGDMGRNRVCARLAIGPRAETRQK</sequence>
<feature type="region of interest" description="Disordered" evidence="6">
    <location>
        <begin position="425"/>
        <end position="444"/>
    </location>
</feature>
<evidence type="ECO:0008006" key="10">
    <source>
        <dbReference type="Google" id="ProtNLM"/>
    </source>
</evidence>
<keyword evidence="2" id="KW-0813">Transport</keyword>
<keyword evidence="4 7" id="KW-1133">Transmembrane helix</keyword>
<evidence type="ECO:0000256" key="6">
    <source>
        <dbReference type="SAM" id="MobiDB-lite"/>
    </source>
</evidence>
<reference evidence="8" key="1">
    <citation type="submission" date="2023-11" db="EMBL/GenBank/DDBJ databases">
        <authorList>
            <person name="De Vega J J."/>
            <person name="De Vega J J."/>
        </authorList>
    </citation>
    <scope>NUCLEOTIDE SEQUENCE</scope>
</reference>
<gene>
    <name evidence="8" type="ORF">MYCIT1_LOCUS34122</name>
</gene>
<feature type="transmembrane region" description="Helical" evidence="7">
    <location>
        <begin position="30"/>
        <end position="49"/>
    </location>
</feature>
<comment type="subcellular location">
    <subcellularLocation>
        <location evidence="1">Membrane</location>
        <topology evidence="1">Multi-pass membrane protein</topology>
    </subcellularLocation>
</comment>
<dbReference type="InterPro" id="IPR036259">
    <property type="entry name" value="MFS_trans_sf"/>
</dbReference>
<evidence type="ECO:0000256" key="5">
    <source>
        <dbReference type="ARBA" id="ARBA00023136"/>
    </source>
</evidence>
<dbReference type="Proteomes" id="UP001295794">
    <property type="component" value="Unassembled WGS sequence"/>
</dbReference>
<keyword evidence="5 7" id="KW-0472">Membrane</keyword>
<keyword evidence="9" id="KW-1185">Reference proteome</keyword>
<evidence type="ECO:0000256" key="7">
    <source>
        <dbReference type="SAM" id="Phobius"/>
    </source>
</evidence>
<dbReference type="EMBL" id="CAVNYO010000453">
    <property type="protein sequence ID" value="CAK5282405.1"/>
    <property type="molecule type" value="Genomic_DNA"/>
</dbReference>
<evidence type="ECO:0000256" key="3">
    <source>
        <dbReference type="ARBA" id="ARBA00022692"/>
    </source>
</evidence>
<feature type="compositionally biased region" description="Acidic residues" evidence="6">
    <location>
        <begin position="425"/>
        <end position="438"/>
    </location>
</feature>
<feature type="transmembrane region" description="Helical" evidence="7">
    <location>
        <begin position="198"/>
        <end position="218"/>
    </location>
</feature>
<proteinExistence type="predicted"/>
<feature type="transmembrane region" description="Helical" evidence="7">
    <location>
        <begin position="69"/>
        <end position="90"/>
    </location>
</feature>
<evidence type="ECO:0000313" key="8">
    <source>
        <dbReference type="EMBL" id="CAK5282405.1"/>
    </source>
</evidence>
<feature type="transmembrane region" description="Helical" evidence="7">
    <location>
        <begin position="133"/>
        <end position="155"/>
    </location>
</feature>
<dbReference type="SUPFAM" id="SSF103473">
    <property type="entry name" value="MFS general substrate transporter"/>
    <property type="match status" value="1"/>
</dbReference>
<evidence type="ECO:0000313" key="9">
    <source>
        <dbReference type="Proteomes" id="UP001295794"/>
    </source>
</evidence>
<name>A0AAD2HUX7_9AGAR</name>
<dbReference type="PANTHER" id="PTHR19432:SF91">
    <property type="entry name" value="GENERAL ALPHA-GLUCOSIDE PERMEASE"/>
    <property type="match status" value="1"/>
</dbReference>
<evidence type="ECO:0000256" key="1">
    <source>
        <dbReference type="ARBA" id="ARBA00004141"/>
    </source>
</evidence>
<comment type="caution">
    <text evidence="8">The sequence shown here is derived from an EMBL/GenBank/DDBJ whole genome shotgun (WGS) entry which is preliminary data.</text>
</comment>
<accession>A0AAD2HUX7</accession>
<dbReference type="AlphaFoldDB" id="A0AAD2HUX7"/>
<evidence type="ECO:0000256" key="2">
    <source>
        <dbReference type="ARBA" id="ARBA00022448"/>
    </source>
</evidence>
<dbReference type="InterPro" id="IPR004896">
    <property type="entry name" value="PucC-rel"/>
</dbReference>
<organism evidence="8 9">
    <name type="scientific">Mycena citricolor</name>
    <dbReference type="NCBI Taxonomy" id="2018698"/>
    <lineage>
        <taxon>Eukaryota</taxon>
        <taxon>Fungi</taxon>
        <taxon>Dikarya</taxon>
        <taxon>Basidiomycota</taxon>
        <taxon>Agaricomycotina</taxon>
        <taxon>Agaricomycetes</taxon>
        <taxon>Agaricomycetidae</taxon>
        <taxon>Agaricales</taxon>
        <taxon>Marasmiineae</taxon>
        <taxon>Mycenaceae</taxon>
        <taxon>Mycena</taxon>
    </lineage>
</organism>
<keyword evidence="3 7" id="KW-0812">Transmembrane</keyword>